<dbReference type="Gene3D" id="1.10.510.10">
    <property type="entry name" value="Transferase(Phosphotransferase) domain 1"/>
    <property type="match status" value="1"/>
</dbReference>
<dbReference type="PANTHER" id="PTHR13954:SF28">
    <property type="match status" value="1"/>
</dbReference>
<evidence type="ECO:0000313" key="2">
    <source>
        <dbReference type="EMBL" id="TKS65003.1"/>
    </source>
</evidence>
<dbReference type="AlphaFoldDB" id="A0A4U5TUA7"/>
<keyword evidence="3" id="KW-1185">Reference proteome</keyword>
<dbReference type="InterPro" id="IPR045133">
    <property type="entry name" value="IRE1/2-like"/>
</dbReference>
<dbReference type="Proteomes" id="UP000298787">
    <property type="component" value="Unassembled WGS sequence"/>
</dbReference>
<organism evidence="2 3">
    <name type="scientific">Collichthys lucidus</name>
    <name type="common">Big head croaker</name>
    <name type="synonym">Sciaena lucida</name>
    <dbReference type="NCBI Taxonomy" id="240159"/>
    <lineage>
        <taxon>Eukaryota</taxon>
        <taxon>Metazoa</taxon>
        <taxon>Chordata</taxon>
        <taxon>Craniata</taxon>
        <taxon>Vertebrata</taxon>
        <taxon>Euteleostomi</taxon>
        <taxon>Actinopterygii</taxon>
        <taxon>Neopterygii</taxon>
        <taxon>Teleostei</taxon>
        <taxon>Neoteleostei</taxon>
        <taxon>Acanthomorphata</taxon>
        <taxon>Eupercaria</taxon>
        <taxon>Sciaenidae</taxon>
        <taxon>Collichthys</taxon>
    </lineage>
</organism>
<evidence type="ECO:0000256" key="1">
    <source>
        <dbReference type="SAM" id="MobiDB-lite"/>
    </source>
</evidence>
<dbReference type="SUPFAM" id="SSF56112">
    <property type="entry name" value="Protein kinase-like (PK-like)"/>
    <property type="match status" value="1"/>
</dbReference>
<protein>
    <submittedName>
        <fullName evidence="2">Serine/threonine-protein kinase/endoribonuclease IRE1</fullName>
    </submittedName>
</protein>
<proteinExistence type="predicted"/>
<dbReference type="GO" id="GO:1990604">
    <property type="term" value="C:IRE1-TRAF2-ASK1 complex"/>
    <property type="evidence" value="ECO:0007669"/>
    <property type="project" value="TreeGrafter"/>
</dbReference>
<dbReference type="GO" id="GO:0070059">
    <property type="term" value="P:intrinsic apoptotic signaling pathway in response to endoplasmic reticulum stress"/>
    <property type="evidence" value="ECO:0007669"/>
    <property type="project" value="TreeGrafter"/>
</dbReference>
<sequence>MLIYYIYTGGHQPFGDVPCDNIDVDDVLAKDLMEMMIDAEPQNRPKVEECLNHPLFWSTERLHTGPESNNSKDTSNNLSAEAPLTTSKNLHLLQ</sequence>
<evidence type="ECO:0000313" key="3">
    <source>
        <dbReference type="Proteomes" id="UP000298787"/>
    </source>
</evidence>
<dbReference type="GO" id="GO:0051082">
    <property type="term" value="F:unfolded protein binding"/>
    <property type="evidence" value="ECO:0007669"/>
    <property type="project" value="TreeGrafter"/>
</dbReference>
<dbReference type="STRING" id="240159.A0A4U5TUA7"/>
<dbReference type="GO" id="GO:0036498">
    <property type="term" value="P:IRE1-mediated unfolded protein response"/>
    <property type="evidence" value="ECO:0007669"/>
    <property type="project" value="TreeGrafter"/>
</dbReference>
<name>A0A4U5TUA7_COLLU</name>
<accession>A0A4U5TUA7</accession>
<feature type="region of interest" description="Disordered" evidence="1">
    <location>
        <begin position="61"/>
        <end position="94"/>
    </location>
</feature>
<dbReference type="GO" id="GO:0004674">
    <property type="term" value="F:protein serine/threonine kinase activity"/>
    <property type="evidence" value="ECO:0007669"/>
    <property type="project" value="InterPro"/>
</dbReference>
<reference evidence="2 3" key="1">
    <citation type="submission" date="2019-01" db="EMBL/GenBank/DDBJ databases">
        <title>Genome Assembly of Collichthys lucidus.</title>
        <authorList>
            <person name="Cai M."/>
            <person name="Xiao S."/>
        </authorList>
    </citation>
    <scope>NUCLEOTIDE SEQUENCE [LARGE SCALE GENOMIC DNA]</scope>
    <source>
        <strain evidence="2">JT15FE1705JMU</strain>
        <tissue evidence="2">Muscle</tissue>
    </source>
</reference>
<keyword evidence="2" id="KW-0808">Transferase</keyword>
<dbReference type="InterPro" id="IPR011009">
    <property type="entry name" value="Kinase-like_dom_sf"/>
</dbReference>
<gene>
    <name evidence="2" type="ORF">D9C73_027533</name>
</gene>
<keyword evidence="2" id="KW-0418">Kinase</keyword>
<dbReference type="GO" id="GO:0004521">
    <property type="term" value="F:RNA endonuclease activity"/>
    <property type="evidence" value="ECO:0007669"/>
    <property type="project" value="InterPro"/>
</dbReference>
<dbReference type="EMBL" id="ML142789">
    <property type="protein sequence ID" value="TKS65003.1"/>
    <property type="molecule type" value="Genomic_DNA"/>
</dbReference>
<dbReference type="PANTHER" id="PTHR13954">
    <property type="entry name" value="IRE1-RELATED"/>
    <property type="match status" value="1"/>
</dbReference>
<feature type="compositionally biased region" description="Polar residues" evidence="1">
    <location>
        <begin position="66"/>
        <end position="94"/>
    </location>
</feature>